<feature type="signal peptide" evidence="1">
    <location>
        <begin position="1"/>
        <end position="21"/>
    </location>
</feature>
<evidence type="ECO:0000313" key="2">
    <source>
        <dbReference type="EMBL" id="MDQ0445206.1"/>
    </source>
</evidence>
<dbReference type="EMBL" id="JAUSVV010000023">
    <property type="protein sequence ID" value="MDQ0445206.1"/>
    <property type="molecule type" value="Genomic_DNA"/>
</dbReference>
<accession>A0ABU0HSC1</accession>
<name>A0ABU0HSC1_9HYPH</name>
<dbReference type="Proteomes" id="UP001236369">
    <property type="component" value="Unassembled WGS sequence"/>
</dbReference>
<sequence>MKLSRLLLAGFCLLAPVAAHAQALVNGQSAVATPTSSPGAITVTSTTLSANVSTQIAAANPNRIALGIQCASGGVSISETGATLAGASVGNGSLFIPSGTAPYFTPPVATLTALTAYTAAAQTCVVTEYQK</sequence>
<reference evidence="2 3" key="1">
    <citation type="submission" date="2023-07" db="EMBL/GenBank/DDBJ databases">
        <title>Genomic Encyclopedia of Type Strains, Phase IV (KMG-IV): sequencing the most valuable type-strain genomes for metagenomic binning, comparative biology and taxonomic classification.</title>
        <authorList>
            <person name="Goeker M."/>
        </authorList>
    </citation>
    <scope>NUCLEOTIDE SEQUENCE [LARGE SCALE GENOMIC DNA]</scope>
    <source>
        <strain evidence="2 3">DSM 19562</strain>
    </source>
</reference>
<evidence type="ECO:0000313" key="3">
    <source>
        <dbReference type="Proteomes" id="UP001236369"/>
    </source>
</evidence>
<evidence type="ECO:0000256" key="1">
    <source>
        <dbReference type="SAM" id="SignalP"/>
    </source>
</evidence>
<gene>
    <name evidence="2" type="ORF">QO016_004733</name>
</gene>
<comment type="caution">
    <text evidence="2">The sequence shown here is derived from an EMBL/GenBank/DDBJ whole genome shotgun (WGS) entry which is preliminary data.</text>
</comment>
<organism evidence="2 3">
    <name type="scientific">Methylobacterium persicinum</name>
    <dbReference type="NCBI Taxonomy" id="374426"/>
    <lineage>
        <taxon>Bacteria</taxon>
        <taxon>Pseudomonadati</taxon>
        <taxon>Pseudomonadota</taxon>
        <taxon>Alphaproteobacteria</taxon>
        <taxon>Hyphomicrobiales</taxon>
        <taxon>Methylobacteriaceae</taxon>
        <taxon>Methylobacterium</taxon>
    </lineage>
</organism>
<keyword evidence="1" id="KW-0732">Signal</keyword>
<keyword evidence="3" id="KW-1185">Reference proteome</keyword>
<proteinExistence type="predicted"/>
<feature type="chain" id="PRO_5045606203" evidence="1">
    <location>
        <begin position="22"/>
        <end position="131"/>
    </location>
</feature>
<protein>
    <submittedName>
        <fullName evidence="2">Uncharacterized protein</fullName>
    </submittedName>
</protein>
<dbReference type="RefSeq" id="WP_238248697.1">
    <property type="nucleotide sequence ID" value="NZ_BPQX01000021.1"/>
</dbReference>